<gene>
    <name evidence="3" type="ORF">I0K15_06615</name>
</gene>
<keyword evidence="4" id="KW-1185">Reference proteome</keyword>
<dbReference type="PROSITE" id="PS51318">
    <property type="entry name" value="TAT"/>
    <property type="match status" value="1"/>
</dbReference>
<organism evidence="3 4">
    <name type="scientific">Pontivivens ytuae</name>
    <dbReference type="NCBI Taxonomy" id="2789856"/>
    <lineage>
        <taxon>Bacteria</taxon>
        <taxon>Pseudomonadati</taxon>
        <taxon>Pseudomonadota</taxon>
        <taxon>Alphaproteobacteria</taxon>
        <taxon>Rhodobacterales</taxon>
        <taxon>Paracoccaceae</taxon>
        <taxon>Pontivivens</taxon>
    </lineage>
</organism>
<sequence>MTLITRRQTFALAAGATALAALPARAANERVFSTLLGGAIRGYDPVAYFTEAAPVKGSRSYTSDWAGATWRFASAANKERFDADPERWAPQYGGWCAWAMAQGNFAPIDPDNWRVVDEKLYLNYNDEIQRRWEQDIAGFIEAADARYPTLIG</sequence>
<accession>A0A7S9QEH0</accession>
<dbReference type="Proteomes" id="UP000594800">
    <property type="component" value="Chromosome"/>
</dbReference>
<protein>
    <submittedName>
        <fullName evidence="3">YHS domain-containing protein</fullName>
    </submittedName>
</protein>
<dbReference type="InterPro" id="IPR006311">
    <property type="entry name" value="TAT_signal"/>
</dbReference>
<evidence type="ECO:0000256" key="1">
    <source>
        <dbReference type="SAM" id="SignalP"/>
    </source>
</evidence>
<keyword evidence="1" id="KW-0732">Signal</keyword>
<dbReference type="KEGG" id="poz:I0K15_06615"/>
<name>A0A7S9QEH0_9RHOB</name>
<evidence type="ECO:0000313" key="4">
    <source>
        <dbReference type="Proteomes" id="UP000594800"/>
    </source>
</evidence>
<dbReference type="RefSeq" id="WP_196104601.1">
    <property type="nucleotide sequence ID" value="NZ_CP064942.1"/>
</dbReference>
<feature type="chain" id="PRO_5032977126" evidence="1">
    <location>
        <begin position="27"/>
        <end position="152"/>
    </location>
</feature>
<dbReference type="EMBL" id="CP064942">
    <property type="protein sequence ID" value="QPH55402.1"/>
    <property type="molecule type" value="Genomic_DNA"/>
</dbReference>
<proteinExistence type="predicted"/>
<dbReference type="Pfam" id="PF04945">
    <property type="entry name" value="YHS"/>
    <property type="match status" value="1"/>
</dbReference>
<dbReference type="NCBIfam" id="NF041384">
    <property type="entry name" value="YHS_seleno_dom"/>
    <property type="match status" value="1"/>
</dbReference>
<feature type="domain" description="YHS" evidence="2">
    <location>
        <begin position="46"/>
        <end position="92"/>
    </location>
</feature>
<dbReference type="AlphaFoldDB" id="A0A7S9QEH0"/>
<feature type="signal peptide" evidence="1">
    <location>
        <begin position="1"/>
        <end position="26"/>
    </location>
</feature>
<reference evidence="3 4" key="1">
    <citation type="submission" date="2020-11" db="EMBL/GenBank/DDBJ databases">
        <title>Description of Pontivivens ytuae sp. nov. isolated from deep sea sediment of Mariana Trench.</title>
        <authorList>
            <person name="Wang Z."/>
            <person name="Sun Q.-L."/>
            <person name="Xu X.-D."/>
            <person name="Tang Y.-Z."/>
            <person name="Zhang J."/>
        </authorList>
    </citation>
    <scope>NUCLEOTIDE SEQUENCE [LARGE SCALE GENOMIC DNA]</scope>
    <source>
        <strain evidence="3 4">MT2928</strain>
    </source>
</reference>
<evidence type="ECO:0000313" key="3">
    <source>
        <dbReference type="EMBL" id="QPH55402.1"/>
    </source>
</evidence>
<dbReference type="InterPro" id="IPR007029">
    <property type="entry name" value="YHS_dom"/>
</dbReference>
<evidence type="ECO:0000259" key="2">
    <source>
        <dbReference type="Pfam" id="PF04945"/>
    </source>
</evidence>